<evidence type="ECO:0000313" key="2">
    <source>
        <dbReference type="Proteomes" id="UP000002489"/>
    </source>
</evidence>
<sequence length="124" mass="12883">MILVMQMSLTLTSQLSRGALSHLSGIRFSRDSSCEPTAIPAVAPVLRDEDGLLEEDGGDGGFLVLVSVERLAVLVPDTAVRSMSTAKSGASNPLAGVVLVAPLVLLPPIAVRISISTTYVVRLG</sequence>
<gene>
    <name evidence="1" type="primary">28956016</name>
</gene>
<accession>A0A0D2YF06</accession>
<proteinExistence type="predicted"/>
<dbReference type="EnsemblFungi" id="FOXG_14894T0">
    <property type="protein sequence ID" value="FOXG_14894P0"/>
    <property type="gene ID" value="FOXG_14894"/>
</dbReference>
<protein>
    <submittedName>
        <fullName evidence="1">Uncharacterized protein</fullName>
    </submittedName>
</protein>
<dbReference type="AlphaFoldDB" id="A0A0D2YF06"/>
<reference evidence="2" key="1">
    <citation type="journal article" date="2012" name="Mol. Plant Microbe Interact.">
        <title>A highly conserved effector in Fusarium oxysporum is required for full virulence on Arabidopsis.</title>
        <authorList>
            <person name="Thatcher L.F."/>
            <person name="Gardiner D.M."/>
            <person name="Kazan K."/>
            <person name="Manners J."/>
        </authorList>
    </citation>
    <scope>NUCLEOTIDE SEQUENCE [LARGE SCALE GENOMIC DNA]</scope>
    <source>
        <strain evidence="2">Fo5176</strain>
    </source>
</reference>
<dbReference type="Proteomes" id="UP000002489">
    <property type="component" value="Unassembled WGS sequence"/>
</dbReference>
<organism evidence="1 2">
    <name type="scientific">Fusarium oxysporum (strain Fo5176)</name>
    <name type="common">Fusarium vascular wilt</name>
    <dbReference type="NCBI Taxonomy" id="660025"/>
    <lineage>
        <taxon>Eukaryota</taxon>
        <taxon>Fungi</taxon>
        <taxon>Dikarya</taxon>
        <taxon>Ascomycota</taxon>
        <taxon>Pezizomycotina</taxon>
        <taxon>Sordariomycetes</taxon>
        <taxon>Hypocreomycetidae</taxon>
        <taxon>Hypocreales</taxon>
        <taxon>Nectriaceae</taxon>
        <taxon>Fusarium</taxon>
        <taxon>Fusarium oxysporum species complex</taxon>
    </lineage>
</organism>
<evidence type="ECO:0000313" key="1">
    <source>
        <dbReference type="EnsemblFungi" id="FOXG_14894P0"/>
    </source>
</evidence>
<name>A0A0D2YF06_FUSOF</name>
<dbReference type="VEuPathDB" id="FungiDB:FOXG_14894"/>
<reference evidence="1" key="2">
    <citation type="submission" date="2025-08" db="UniProtKB">
        <authorList>
            <consortium name="EnsemblFungi"/>
        </authorList>
    </citation>
    <scope>IDENTIFICATION</scope>
    <source>
        <strain evidence="1">4287 / CBS 123668 / FGSC 9935 / NRRL 34936</strain>
    </source>
</reference>